<dbReference type="InterPro" id="IPR001806">
    <property type="entry name" value="Small_GTPase"/>
</dbReference>
<dbReference type="GO" id="GO:0005525">
    <property type="term" value="F:GTP binding"/>
    <property type="evidence" value="ECO:0007669"/>
    <property type="project" value="UniProtKB-UniRule"/>
</dbReference>
<dbReference type="PRINTS" id="PR00449">
    <property type="entry name" value="RASTRNSFRMNG"/>
</dbReference>
<dbReference type="GO" id="GO:0003924">
    <property type="term" value="F:GTPase activity"/>
    <property type="evidence" value="ECO:0007669"/>
    <property type="project" value="UniProtKB-UniRule"/>
</dbReference>
<dbReference type="InterPro" id="IPR030697">
    <property type="entry name" value="Rab29/Rab38/Rab32"/>
</dbReference>
<dbReference type="PROSITE" id="PS51420">
    <property type="entry name" value="RHO"/>
    <property type="match status" value="1"/>
</dbReference>
<comment type="similarity">
    <text evidence="1 6">Belongs to the small GTPase superfamily. Rab family.</text>
</comment>
<organism evidence="7 8">
    <name type="scientific">Planoprotostelium fungivorum</name>
    <dbReference type="NCBI Taxonomy" id="1890364"/>
    <lineage>
        <taxon>Eukaryota</taxon>
        <taxon>Amoebozoa</taxon>
        <taxon>Evosea</taxon>
        <taxon>Variosea</taxon>
        <taxon>Cavosteliida</taxon>
        <taxon>Cavosteliaceae</taxon>
        <taxon>Planoprotostelium</taxon>
    </lineage>
</organism>
<dbReference type="GO" id="GO:0008333">
    <property type="term" value="P:endosome to lysosome transport"/>
    <property type="evidence" value="ECO:0007669"/>
    <property type="project" value="TreeGrafter"/>
</dbReference>
<dbReference type="AlphaFoldDB" id="A0A2P6N7R9"/>
<evidence type="ECO:0000313" key="7">
    <source>
        <dbReference type="EMBL" id="PRP79995.1"/>
    </source>
</evidence>
<dbReference type="OrthoDB" id="245989at2759"/>
<dbReference type="FunFam" id="3.40.50.300:FF:000222">
    <property type="entry name" value="RAB32, member RAS oncogene family"/>
    <property type="match status" value="1"/>
</dbReference>
<evidence type="ECO:0000256" key="1">
    <source>
        <dbReference type="ARBA" id="ARBA00006270"/>
    </source>
</evidence>
<dbReference type="CDD" id="cd04107">
    <property type="entry name" value="Rab32_Rab38"/>
    <property type="match status" value="1"/>
</dbReference>
<dbReference type="SMART" id="SM00175">
    <property type="entry name" value="RAB"/>
    <property type="match status" value="1"/>
</dbReference>
<reference evidence="7 8" key="1">
    <citation type="journal article" date="2018" name="Genome Biol. Evol.">
        <title>Multiple Roots of Fruiting Body Formation in Amoebozoa.</title>
        <authorList>
            <person name="Hillmann F."/>
            <person name="Forbes G."/>
            <person name="Novohradska S."/>
            <person name="Ferling I."/>
            <person name="Riege K."/>
            <person name="Groth M."/>
            <person name="Westermann M."/>
            <person name="Marz M."/>
            <person name="Spaller T."/>
            <person name="Winckler T."/>
            <person name="Schaap P."/>
            <person name="Glockner G."/>
        </authorList>
    </citation>
    <scope>NUCLEOTIDE SEQUENCE [LARGE SCALE GENOMIC DNA]</scope>
    <source>
        <strain evidence="7 8">Jena</strain>
    </source>
</reference>
<dbReference type="Pfam" id="PF00071">
    <property type="entry name" value="Ras"/>
    <property type="match status" value="1"/>
</dbReference>
<sequence length="321" mass="36429">MKVFLWNQSFSSAKENLLLGGSSTDTEGWWGLRKSSEFEVEKTEHIFKILVVGDIATGKTCLIKRYVHGIFTNSYKSTIGVEFALKVIQWQPNVEVQLQLWDIAGQERFTSMTRVFYKEAVGAVVVFDATRPATFTAAAKWKADIDGKLGVGHEIRKIPIILLANKIDLDHPDMPDKQTIQRFCEDHKFDGWFETSAKENIGIDQSMKFLVSEVLEDAVTMSKTAIATEGIRLRQEEETKTPKFSRECKSPPRCMGMYRNHTDEVDHASTRCRSTGKQPLDLIFFRGWDTQEESAPLLGERRMIQNGAELQSSLKIKRSPG</sequence>
<dbReference type="GO" id="GO:0005764">
    <property type="term" value="C:lysosome"/>
    <property type="evidence" value="ECO:0007669"/>
    <property type="project" value="TreeGrafter"/>
</dbReference>
<dbReference type="InterPro" id="IPR027417">
    <property type="entry name" value="P-loop_NTPase"/>
</dbReference>
<evidence type="ECO:0000256" key="4">
    <source>
        <dbReference type="ARBA" id="ARBA00023288"/>
    </source>
</evidence>
<dbReference type="GO" id="GO:0090385">
    <property type="term" value="P:phagosome-lysosome fusion"/>
    <property type="evidence" value="ECO:0007669"/>
    <property type="project" value="TreeGrafter"/>
</dbReference>
<keyword evidence="8" id="KW-1185">Reference proteome</keyword>
<protein>
    <recommendedName>
        <fullName evidence="6">Ras-related protein Rab</fullName>
    </recommendedName>
</protein>
<keyword evidence="2 6" id="KW-0547">Nucleotide-binding</keyword>
<evidence type="ECO:0000256" key="2">
    <source>
        <dbReference type="ARBA" id="ARBA00022741"/>
    </source>
</evidence>
<dbReference type="SMART" id="SM00173">
    <property type="entry name" value="RAS"/>
    <property type="match status" value="1"/>
</dbReference>
<keyword evidence="3 6" id="KW-0342">GTP-binding</keyword>
<evidence type="ECO:0000256" key="6">
    <source>
        <dbReference type="RuleBase" id="RU367128"/>
    </source>
</evidence>
<dbReference type="InterPro" id="IPR005225">
    <property type="entry name" value="Small_GTP-bd"/>
</dbReference>
<comment type="function">
    <text evidence="6">The small GTPases Rab are key regulators in vesicle trafficking.</text>
</comment>
<evidence type="ECO:0000313" key="8">
    <source>
        <dbReference type="Proteomes" id="UP000241769"/>
    </source>
</evidence>
<dbReference type="SMART" id="SM00174">
    <property type="entry name" value="RHO"/>
    <property type="match status" value="1"/>
</dbReference>
<gene>
    <name evidence="7" type="ORF">PROFUN_12282</name>
</gene>
<dbReference type="EMBL" id="MDYQ01000164">
    <property type="protein sequence ID" value="PRP79995.1"/>
    <property type="molecule type" value="Genomic_DNA"/>
</dbReference>
<dbReference type="GO" id="GO:0045335">
    <property type="term" value="C:phagocytic vesicle"/>
    <property type="evidence" value="ECO:0007669"/>
    <property type="project" value="TreeGrafter"/>
</dbReference>
<keyword evidence="6" id="KW-0472">Membrane</keyword>
<dbReference type="SUPFAM" id="SSF52540">
    <property type="entry name" value="P-loop containing nucleoside triphosphate hydrolases"/>
    <property type="match status" value="1"/>
</dbReference>
<keyword evidence="5 6" id="KW-0636">Prenylation</keyword>
<dbReference type="PROSITE" id="PS51421">
    <property type="entry name" value="RAS"/>
    <property type="match status" value="1"/>
</dbReference>
<dbReference type="PROSITE" id="PS51417">
    <property type="entry name" value="ARF"/>
    <property type="match status" value="1"/>
</dbReference>
<evidence type="ECO:0000256" key="5">
    <source>
        <dbReference type="ARBA" id="ARBA00023289"/>
    </source>
</evidence>
<dbReference type="PANTHER" id="PTHR47981">
    <property type="entry name" value="RAB FAMILY"/>
    <property type="match status" value="1"/>
</dbReference>
<proteinExistence type="inferred from homology"/>
<dbReference type="GO" id="GO:0016020">
    <property type="term" value="C:membrane"/>
    <property type="evidence" value="ECO:0007669"/>
    <property type="project" value="UniProtKB-SubCell"/>
</dbReference>
<dbReference type="Gene3D" id="3.40.50.300">
    <property type="entry name" value="P-loop containing nucleotide triphosphate hydrolases"/>
    <property type="match status" value="1"/>
</dbReference>
<dbReference type="InParanoid" id="A0A2P6N7R9"/>
<evidence type="ECO:0000256" key="3">
    <source>
        <dbReference type="ARBA" id="ARBA00023134"/>
    </source>
</evidence>
<dbReference type="NCBIfam" id="TIGR00231">
    <property type="entry name" value="small_GTP"/>
    <property type="match status" value="1"/>
</dbReference>
<dbReference type="SMART" id="SM00176">
    <property type="entry name" value="RAN"/>
    <property type="match status" value="1"/>
</dbReference>
<dbReference type="PROSITE" id="PS51419">
    <property type="entry name" value="RAB"/>
    <property type="match status" value="1"/>
</dbReference>
<name>A0A2P6N7R9_9EUKA</name>
<dbReference type="GO" id="GO:0005802">
    <property type="term" value="C:trans-Golgi network"/>
    <property type="evidence" value="ECO:0007669"/>
    <property type="project" value="UniProtKB-UniRule"/>
</dbReference>
<dbReference type="PANTHER" id="PTHR47981:SF39">
    <property type="entry name" value="RAS-RELATED PROTEIN RAB"/>
    <property type="match status" value="1"/>
</dbReference>
<comment type="subcellular location">
    <subcellularLocation>
        <location evidence="6">Membrane</location>
        <topology evidence="6">Lipid-anchor</topology>
    </subcellularLocation>
</comment>
<comment type="caution">
    <text evidence="7">The sequence shown here is derived from an EMBL/GenBank/DDBJ whole genome shotgun (WGS) entry which is preliminary data.</text>
</comment>
<dbReference type="Proteomes" id="UP000241769">
    <property type="component" value="Unassembled WGS sequence"/>
</dbReference>
<accession>A0A2P6N7R9</accession>
<keyword evidence="4 6" id="KW-0449">Lipoprotein</keyword>
<dbReference type="GO" id="GO:0005770">
    <property type="term" value="C:late endosome"/>
    <property type="evidence" value="ECO:0007669"/>
    <property type="project" value="TreeGrafter"/>
</dbReference>
<dbReference type="STRING" id="1890364.A0A2P6N7R9"/>